<dbReference type="InterPro" id="IPR051801">
    <property type="entry name" value="GH28_Enzymes"/>
</dbReference>
<organism evidence="7 8">
    <name type="scientific">Flavisolibacter ginsenosidimutans</name>
    <dbReference type="NCBI Taxonomy" id="661481"/>
    <lineage>
        <taxon>Bacteria</taxon>
        <taxon>Pseudomonadati</taxon>
        <taxon>Bacteroidota</taxon>
        <taxon>Chitinophagia</taxon>
        <taxon>Chitinophagales</taxon>
        <taxon>Chitinophagaceae</taxon>
        <taxon>Flavisolibacter</taxon>
    </lineage>
</organism>
<gene>
    <name evidence="7" type="ORF">FSB75_07230</name>
</gene>
<dbReference type="InterPro" id="IPR011050">
    <property type="entry name" value="Pectin_lyase_fold/virulence"/>
</dbReference>
<dbReference type="InterPro" id="IPR006626">
    <property type="entry name" value="PbH1"/>
</dbReference>
<dbReference type="KEGG" id="fgg:FSB75_07230"/>
<dbReference type="PANTHER" id="PTHR31339">
    <property type="entry name" value="PECTIN LYASE-RELATED"/>
    <property type="match status" value="1"/>
</dbReference>
<dbReference type="PROSITE" id="PS00502">
    <property type="entry name" value="POLYGALACTURONASE"/>
    <property type="match status" value="1"/>
</dbReference>
<keyword evidence="8" id="KW-1185">Reference proteome</keyword>
<proteinExistence type="inferred from homology"/>
<dbReference type="Pfam" id="PF00295">
    <property type="entry name" value="Glyco_hydro_28"/>
    <property type="match status" value="1"/>
</dbReference>
<dbReference type="Proteomes" id="UP000321204">
    <property type="component" value="Chromosome"/>
</dbReference>
<dbReference type="GO" id="GO:0005975">
    <property type="term" value="P:carbohydrate metabolic process"/>
    <property type="evidence" value="ECO:0007669"/>
    <property type="project" value="InterPro"/>
</dbReference>
<feature type="chain" id="PRO_5022676564" evidence="5">
    <location>
        <begin position="22"/>
        <end position="516"/>
    </location>
</feature>
<evidence type="ECO:0000259" key="6">
    <source>
        <dbReference type="Pfam" id="PF12708"/>
    </source>
</evidence>
<dbReference type="Gene3D" id="2.160.20.10">
    <property type="entry name" value="Single-stranded right-handed beta-helix, Pectin lyase-like"/>
    <property type="match status" value="1"/>
</dbReference>
<comment type="similarity">
    <text evidence="1 4">Belongs to the glycosyl hydrolase 28 family.</text>
</comment>
<accession>A0A5B8UH10</accession>
<evidence type="ECO:0000313" key="8">
    <source>
        <dbReference type="Proteomes" id="UP000321204"/>
    </source>
</evidence>
<evidence type="ECO:0000313" key="7">
    <source>
        <dbReference type="EMBL" id="QEC55692.1"/>
    </source>
</evidence>
<dbReference type="InterPro" id="IPR012334">
    <property type="entry name" value="Pectin_lyas_fold"/>
</dbReference>
<evidence type="ECO:0000256" key="5">
    <source>
        <dbReference type="SAM" id="SignalP"/>
    </source>
</evidence>
<dbReference type="RefSeq" id="WP_146784881.1">
    <property type="nucleotide sequence ID" value="NZ_BAABIO010000002.1"/>
</dbReference>
<dbReference type="GO" id="GO:0004650">
    <property type="term" value="F:polygalacturonase activity"/>
    <property type="evidence" value="ECO:0007669"/>
    <property type="project" value="InterPro"/>
</dbReference>
<dbReference type="InterPro" id="IPR000743">
    <property type="entry name" value="Glyco_hydro_28"/>
</dbReference>
<dbReference type="AlphaFoldDB" id="A0A5B8UH10"/>
<dbReference type="Pfam" id="PF12708">
    <property type="entry name" value="Pect-lyase_RHGA_epim"/>
    <property type="match status" value="1"/>
</dbReference>
<keyword evidence="5" id="KW-0732">Signal</keyword>
<protein>
    <submittedName>
        <fullName evidence="7">Glycoside hydrolase family 28 protein</fullName>
    </submittedName>
</protein>
<evidence type="ECO:0000256" key="4">
    <source>
        <dbReference type="RuleBase" id="RU361169"/>
    </source>
</evidence>
<keyword evidence="2 4" id="KW-0378">Hydrolase</keyword>
<dbReference type="SMART" id="SM00710">
    <property type="entry name" value="PbH1"/>
    <property type="match status" value="6"/>
</dbReference>
<dbReference type="EMBL" id="CP042433">
    <property type="protein sequence ID" value="QEC55692.1"/>
    <property type="molecule type" value="Genomic_DNA"/>
</dbReference>
<dbReference type="InterPro" id="IPR024535">
    <property type="entry name" value="RHGA/B-epi-like_pectate_lyase"/>
</dbReference>
<evidence type="ECO:0000256" key="3">
    <source>
        <dbReference type="ARBA" id="ARBA00023295"/>
    </source>
</evidence>
<name>A0A5B8UH10_9BACT</name>
<feature type="signal peptide" evidence="5">
    <location>
        <begin position="1"/>
        <end position="21"/>
    </location>
</feature>
<dbReference type="PANTHER" id="PTHR31339:SF9">
    <property type="entry name" value="PLASMIN AND FIBRONECTIN-BINDING PROTEIN A"/>
    <property type="match status" value="1"/>
</dbReference>
<feature type="domain" description="Rhamnogalacturonase A/B/Epimerase-like pectate lyase" evidence="6">
    <location>
        <begin position="23"/>
        <end position="88"/>
    </location>
</feature>
<evidence type="ECO:0000256" key="1">
    <source>
        <dbReference type="ARBA" id="ARBA00008834"/>
    </source>
</evidence>
<reference evidence="7 8" key="1">
    <citation type="journal article" date="2015" name="Int. J. Syst. Evol. Microbiol.">
        <title>Flavisolibacter ginsenosidimutans sp. nov., with ginsenoside-converting activity isolated from soil used for cultivating ginseng.</title>
        <authorList>
            <person name="Zhao Y."/>
            <person name="Liu Q."/>
            <person name="Kang M.S."/>
            <person name="Jin F."/>
            <person name="Yu H."/>
            <person name="Im W.T."/>
        </authorList>
    </citation>
    <scope>NUCLEOTIDE SEQUENCE [LARGE SCALE GENOMIC DNA]</scope>
    <source>
        <strain evidence="7 8">Gsoil 636</strain>
    </source>
</reference>
<sequence>MIRLFFLVVCSLLLHTLSAQSYYNVINYGAKNDSSAKCTKAIAAAIDAASKKGGGTVYFPAGKYLTGPIHLKSNITIFIDAGAEISFSNDFDDYMPFVESRFEGEDVMSFSPLFYAYKAENISIIGRGKINGNGKKWWDAILNYKEGNPKTKWQTAAEAANKNMVQPDDLGQLKSWILRPPFIQPMYCKNVLIQGITIVNSPFWTVNPEFCENVTVDGVTINNPHSPNTDGINPESCKYVHIANCHISVGDDCITIKSGKDKPGRLKAAPAENYTITNCTMLAGHGGVVIGSEMSGDVRKITISNCVFDGTDRGIRIKTARGRGGVVEEVRVSNIIMKNIKQQAVVLDMQYAKTQPEPVSERTPRFRNIHMSNITAQTAQAIYINGIAEMPVEDITFNDIQFDAQTGAVIKEAKNIELHNVRITTQQGSSINAENVSDLTIDGVKTLKPIAGKPVIDLVNVQNVFLYNCNPVKGTETFLNVRGDKTKTILLKNNNFMYASKPLVKDSNVQEDIKVE</sequence>
<evidence type="ECO:0000256" key="2">
    <source>
        <dbReference type="ARBA" id="ARBA00022801"/>
    </source>
</evidence>
<dbReference type="SUPFAM" id="SSF51126">
    <property type="entry name" value="Pectin lyase-like"/>
    <property type="match status" value="2"/>
</dbReference>
<dbReference type="OrthoDB" id="9795222at2"/>
<keyword evidence="3 4" id="KW-0326">Glycosidase</keyword>